<evidence type="ECO:0000256" key="9">
    <source>
        <dbReference type="ARBA" id="ARBA00022990"/>
    </source>
</evidence>
<dbReference type="Pfam" id="PF01853">
    <property type="entry name" value="MOZ_SAS"/>
    <property type="match status" value="1"/>
</dbReference>
<dbReference type="STRING" id="461836.A0A0L0DLN1"/>
<dbReference type="Gene3D" id="3.30.60.60">
    <property type="entry name" value="N-acetyl transferase-like"/>
    <property type="match status" value="1"/>
</dbReference>
<dbReference type="Proteomes" id="UP000054408">
    <property type="component" value="Unassembled WGS sequence"/>
</dbReference>
<dbReference type="GO" id="GO:0008270">
    <property type="term" value="F:zinc ion binding"/>
    <property type="evidence" value="ECO:0007669"/>
    <property type="project" value="UniProtKB-KW"/>
</dbReference>
<protein>
    <recommendedName>
        <fullName evidence="3 12">Histone acetyltransferase</fullName>
        <ecNumber evidence="3 12">2.3.1.48</ecNumber>
    </recommendedName>
</protein>
<dbReference type="GO" id="GO:0006357">
    <property type="term" value="P:regulation of transcription by RNA polymerase II"/>
    <property type="evidence" value="ECO:0007669"/>
    <property type="project" value="TreeGrafter"/>
</dbReference>
<dbReference type="GO" id="GO:0040029">
    <property type="term" value="P:epigenetic regulation of gene expression"/>
    <property type="evidence" value="ECO:0007669"/>
    <property type="project" value="UniProtKB-ARBA"/>
</dbReference>
<accession>A0A0L0DLN1</accession>
<evidence type="ECO:0000256" key="4">
    <source>
        <dbReference type="ARBA" id="ARBA00022679"/>
    </source>
</evidence>
<feature type="region of interest" description="Disordered" evidence="13">
    <location>
        <begin position="228"/>
        <end position="256"/>
    </location>
</feature>
<keyword evidence="4 15" id="KW-0808">Transferase</keyword>
<dbReference type="PANTHER" id="PTHR10615:SF161">
    <property type="entry name" value="HISTONE ACETYLTRANSFERASE KAT7"/>
    <property type="match status" value="1"/>
</dbReference>
<dbReference type="PROSITE" id="PS51726">
    <property type="entry name" value="MYST_HAT"/>
    <property type="match status" value="1"/>
</dbReference>
<keyword evidence="6" id="KW-0863">Zinc-finger</keyword>
<dbReference type="InterPro" id="IPR050603">
    <property type="entry name" value="MYST_HAT"/>
</dbReference>
<evidence type="ECO:0000256" key="1">
    <source>
        <dbReference type="ARBA" id="ARBA00004123"/>
    </source>
</evidence>
<reference evidence="15 16" key="1">
    <citation type="submission" date="2010-05" db="EMBL/GenBank/DDBJ databases">
        <title>The Genome Sequence of Thecamonas trahens ATCC 50062.</title>
        <authorList>
            <consortium name="The Broad Institute Genome Sequencing Platform"/>
            <person name="Russ C."/>
            <person name="Cuomo C."/>
            <person name="Shea T."/>
            <person name="Young S.K."/>
            <person name="Zeng Q."/>
            <person name="Koehrsen M."/>
            <person name="Haas B."/>
            <person name="Borodovsky M."/>
            <person name="Guigo R."/>
            <person name="Alvarado L."/>
            <person name="Berlin A."/>
            <person name="Bochicchio J."/>
            <person name="Borenstein D."/>
            <person name="Chapman S."/>
            <person name="Chen Z."/>
            <person name="Freedman E."/>
            <person name="Gellesch M."/>
            <person name="Goldberg J."/>
            <person name="Griggs A."/>
            <person name="Gujja S."/>
            <person name="Heilman E."/>
            <person name="Heiman D."/>
            <person name="Hepburn T."/>
            <person name="Howarth C."/>
            <person name="Jen D."/>
            <person name="Larson L."/>
            <person name="Mehta T."/>
            <person name="Park D."/>
            <person name="Pearson M."/>
            <person name="Roberts A."/>
            <person name="Saif S."/>
            <person name="Shenoy N."/>
            <person name="Sisk P."/>
            <person name="Stolte C."/>
            <person name="Sykes S."/>
            <person name="Thomson T."/>
            <person name="Walk T."/>
            <person name="White J."/>
            <person name="Yandava C."/>
            <person name="Burger G."/>
            <person name="Gray M.W."/>
            <person name="Holland P.W.H."/>
            <person name="King N."/>
            <person name="Lang F.B.F."/>
            <person name="Roger A.J."/>
            <person name="Ruiz-Trillo I."/>
            <person name="Lander E."/>
            <person name="Nusbaum C."/>
        </authorList>
    </citation>
    <scope>NUCLEOTIDE SEQUENCE [LARGE SCALE GENOMIC DNA]</scope>
    <source>
        <strain evidence="15 16">ATCC 50062</strain>
    </source>
</reference>
<comment type="catalytic activity">
    <reaction evidence="12">
        <text>L-lysyl-[protein] + acetyl-CoA = N(6)-acetyl-L-lysyl-[protein] + CoA + H(+)</text>
        <dbReference type="Rhea" id="RHEA:45948"/>
        <dbReference type="Rhea" id="RHEA-COMP:9752"/>
        <dbReference type="Rhea" id="RHEA-COMP:10731"/>
        <dbReference type="ChEBI" id="CHEBI:15378"/>
        <dbReference type="ChEBI" id="CHEBI:29969"/>
        <dbReference type="ChEBI" id="CHEBI:57287"/>
        <dbReference type="ChEBI" id="CHEBI:57288"/>
        <dbReference type="ChEBI" id="CHEBI:61930"/>
        <dbReference type="EC" id="2.3.1.48"/>
    </reaction>
</comment>
<dbReference type="GO" id="GO:0004402">
    <property type="term" value="F:histone acetyltransferase activity"/>
    <property type="evidence" value="ECO:0007669"/>
    <property type="project" value="InterPro"/>
</dbReference>
<sequence length="413" mass="45576">MKNIEVVVIGEYEIGTWFFAPYPQEYTRKGVLYLCEFCLTYLKSESQLIRHAAKCQLKHPPGNEIYRSGELSVFEVDGAKDRIYCQNLCLLAKLFLDHKTLYYDVEPFLFYVLTRMDAYGWHVIGYFSKEKLSPNDYNVACIMTLPCYQRRGYGKFLIDFSYLLSRVEGKPGSPEKPLSELGLLSYRAYWRQRVLDVLVPLVTGEAVLVTGADKERGRKMRLLAAARKMHSASQSSSAPGTPTGANGGGGGRGRTASPAVELMNRVRSAATPRKSAAGAPAGPAVAGSDKLDRDISVLPRTRVAALRAKAAAAVAGNDSELADVDDADLDDLTMAAALPPHPAVSLDTLVRVTGMKAEDVADTLQQLDMVKYWDSQRVVNLDPQLVEAHLAKRAKSVGKRHVLDERALHWLQP</sequence>
<dbReference type="AlphaFoldDB" id="A0A0L0DLN1"/>
<dbReference type="PANTHER" id="PTHR10615">
    <property type="entry name" value="HISTONE ACETYLTRANSFERASE"/>
    <property type="match status" value="1"/>
</dbReference>
<gene>
    <name evidence="15" type="ORF">AMSG_09233</name>
</gene>
<dbReference type="GO" id="GO:0005634">
    <property type="term" value="C:nucleus"/>
    <property type="evidence" value="ECO:0007669"/>
    <property type="project" value="UniProtKB-SubCell"/>
</dbReference>
<evidence type="ECO:0000256" key="10">
    <source>
        <dbReference type="ARBA" id="ARBA00023242"/>
    </source>
</evidence>
<keyword evidence="8" id="KW-0156">Chromatin regulator</keyword>
<organism evidence="15 16">
    <name type="scientific">Thecamonas trahens ATCC 50062</name>
    <dbReference type="NCBI Taxonomy" id="461836"/>
    <lineage>
        <taxon>Eukaryota</taxon>
        <taxon>Apusozoa</taxon>
        <taxon>Apusomonadida</taxon>
        <taxon>Apusomonadidae</taxon>
        <taxon>Thecamonas</taxon>
    </lineage>
</organism>
<dbReference type="InterPro" id="IPR040706">
    <property type="entry name" value="Zf-MYST"/>
</dbReference>
<evidence type="ECO:0000256" key="5">
    <source>
        <dbReference type="ARBA" id="ARBA00022723"/>
    </source>
</evidence>
<keyword evidence="7" id="KW-0862">Zinc</keyword>
<keyword evidence="9" id="KW-0007">Acetylation</keyword>
<evidence type="ECO:0000313" key="15">
    <source>
        <dbReference type="EMBL" id="KNC53155.1"/>
    </source>
</evidence>
<evidence type="ECO:0000313" key="16">
    <source>
        <dbReference type="Proteomes" id="UP000054408"/>
    </source>
</evidence>
<dbReference type="GO" id="GO:0003682">
    <property type="term" value="F:chromatin binding"/>
    <property type="evidence" value="ECO:0007669"/>
    <property type="project" value="TreeGrafter"/>
</dbReference>
<keyword evidence="5" id="KW-0479">Metal-binding</keyword>
<comment type="subcellular location">
    <subcellularLocation>
        <location evidence="1 12">Nucleus</location>
    </subcellularLocation>
</comment>
<dbReference type="InterPro" id="IPR016181">
    <property type="entry name" value="Acyl_CoA_acyltransferase"/>
</dbReference>
<dbReference type="EMBL" id="GL349479">
    <property type="protein sequence ID" value="KNC53155.1"/>
    <property type="molecule type" value="Genomic_DNA"/>
</dbReference>
<dbReference type="Gene3D" id="1.10.10.10">
    <property type="entry name" value="Winged helix-like DNA-binding domain superfamily/Winged helix DNA-binding domain"/>
    <property type="match status" value="2"/>
</dbReference>
<feature type="active site" description="Proton donor/acceptor" evidence="11">
    <location>
        <position position="175"/>
    </location>
</feature>
<evidence type="ECO:0000256" key="2">
    <source>
        <dbReference type="ARBA" id="ARBA00010107"/>
    </source>
</evidence>
<proteinExistence type="inferred from homology"/>
<evidence type="ECO:0000256" key="3">
    <source>
        <dbReference type="ARBA" id="ARBA00013184"/>
    </source>
</evidence>
<dbReference type="RefSeq" id="XP_013754628.1">
    <property type="nucleotide sequence ID" value="XM_013899174.1"/>
</dbReference>
<dbReference type="InterPro" id="IPR002717">
    <property type="entry name" value="HAT_MYST-type"/>
</dbReference>
<dbReference type="EC" id="2.3.1.48" evidence="3 12"/>
<evidence type="ECO:0000256" key="11">
    <source>
        <dbReference type="PIRSR" id="PIRSR602717-51"/>
    </source>
</evidence>
<comment type="similarity">
    <text evidence="2 12">Belongs to the MYST (SAS/MOZ) family.</text>
</comment>
<dbReference type="FunFam" id="3.40.630.30:FF:000001">
    <property type="entry name" value="Histone acetyltransferase"/>
    <property type="match status" value="1"/>
</dbReference>
<evidence type="ECO:0000256" key="12">
    <source>
        <dbReference type="RuleBase" id="RU361211"/>
    </source>
</evidence>
<feature type="domain" description="MYST-type HAT" evidence="14">
    <location>
        <begin position="1"/>
        <end position="412"/>
    </location>
</feature>
<dbReference type="Gene3D" id="3.40.630.30">
    <property type="match status" value="1"/>
</dbReference>
<dbReference type="GO" id="GO:0070775">
    <property type="term" value="C:H3 histone acetyltransferase complex"/>
    <property type="evidence" value="ECO:0007669"/>
    <property type="project" value="UniProtKB-ARBA"/>
</dbReference>
<name>A0A0L0DLN1_THETB</name>
<dbReference type="eggNOG" id="KOG2747">
    <property type="taxonomic scope" value="Eukaryota"/>
</dbReference>
<evidence type="ECO:0000259" key="14">
    <source>
        <dbReference type="PROSITE" id="PS51726"/>
    </source>
</evidence>
<dbReference type="InterPro" id="IPR036388">
    <property type="entry name" value="WH-like_DNA-bd_sf"/>
</dbReference>
<evidence type="ECO:0000256" key="7">
    <source>
        <dbReference type="ARBA" id="ARBA00022833"/>
    </source>
</evidence>
<dbReference type="Pfam" id="PF17772">
    <property type="entry name" value="zf-MYST"/>
    <property type="match status" value="1"/>
</dbReference>
<keyword evidence="10 12" id="KW-0539">Nucleus</keyword>
<evidence type="ECO:0000256" key="13">
    <source>
        <dbReference type="SAM" id="MobiDB-lite"/>
    </source>
</evidence>
<evidence type="ECO:0000256" key="6">
    <source>
        <dbReference type="ARBA" id="ARBA00022771"/>
    </source>
</evidence>
<keyword evidence="16" id="KW-1185">Reference proteome</keyword>
<dbReference type="GO" id="GO:0003712">
    <property type="term" value="F:transcription coregulator activity"/>
    <property type="evidence" value="ECO:0007669"/>
    <property type="project" value="TreeGrafter"/>
</dbReference>
<dbReference type="SUPFAM" id="SSF55729">
    <property type="entry name" value="Acyl-CoA N-acyltransferases (Nat)"/>
    <property type="match status" value="1"/>
</dbReference>
<dbReference type="GeneID" id="25567735"/>
<dbReference type="OrthoDB" id="787137at2759"/>
<evidence type="ECO:0000256" key="8">
    <source>
        <dbReference type="ARBA" id="ARBA00022853"/>
    </source>
</evidence>
<dbReference type="FunFam" id="3.30.60.60:FF:000001">
    <property type="entry name" value="Histone acetyltransferase"/>
    <property type="match status" value="1"/>
</dbReference>